<dbReference type="Pfam" id="PF07714">
    <property type="entry name" value="PK_Tyr_Ser-Thr"/>
    <property type="match status" value="1"/>
</dbReference>
<comment type="similarity">
    <text evidence="3">In the C-terminal section; belongs to the protein kinase superfamily. Ser/Thr protein kinase family.</text>
</comment>
<keyword evidence="9 22" id="KW-0732">Signal</keyword>
<comment type="catalytic activity">
    <reaction evidence="19">
        <text>L-seryl-[protein] + ATP = O-phospho-L-seryl-[protein] + ADP + H(+)</text>
        <dbReference type="Rhea" id="RHEA:17989"/>
        <dbReference type="Rhea" id="RHEA-COMP:9863"/>
        <dbReference type="Rhea" id="RHEA-COMP:11604"/>
        <dbReference type="ChEBI" id="CHEBI:15378"/>
        <dbReference type="ChEBI" id="CHEBI:29999"/>
        <dbReference type="ChEBI" id="CHEBI:30616"/>
        <dbReference type="ChEBI" id="CHEBI:83421"/>
        <dbReference type="ChEBI" id="CHEBI:456216"/>
        <dbReference type="EC" id="2.7.11.1"/>
    </reaction>
</comment>
<comment type="similarity">
    <text evidence="2">In the N-terminal section; belongs to the leguminous lectin family.</text>
</comment>
<dbReference type="GO" id="GO:0002229">
    <property type="term" value="P:defense response to oomycetes"/>
    <property type="evidence" value="ECO:0007669"/>
    <property type="project" value="UniProtKB-ARBA"/>
</dbReference>
<dbReference type="FunFam" id="3.30.200.20:FF:000039">
    <property type="entry name" value="receptor-like protein kinase FERONIA"/>
    <property type="match status" value="1"/>
</dbReference>
<evidence type="ECO:0000313" key="24">
    <source>
        <dbReference type="EMBL" id="GER49297.1"/>
    </source>
</evidence>
<organism evidence="24 25">
    <name type="scientific">Striga asiatica</name>
    <name type="common">Asiatic witchweed</name>
    <name type="synonym">Buchnera asiatica</name>
    <dbReference type="NCBI Taxonomy" id="4170"/>
    <lineage>
        <taxon>Eukaryota</taxon>
        <taxon>Viridiplantae</taxon>
        <taxon>Streptophyta</taxon>
        <taxon>Embryophyta</taxon>
        <taxon>Tracheophyta</taxon>
        <taxon>Spermatophyta</taxon>
        <taxon>Magnoliopsida</taxon>
        <taxon>eudicotyledons</taxon>
        <taxon>Gunneridae</taxon>
        <taxon>Pentapetalae</taxon>
        <taxon>asterids</taxon>
        <taxon>lamiids</taxon>
        <taxon>Lamiales</taxon>
        <taxon>Orobanchaceae</taxon>
        <taxon>Buchnereae</taxon>
        <taxon>Striga</taxon>
    </lineage>
</organism>
<evidence type="ECO:0000256" key="18">
    <source>
        <dbReference type="ARBA" id="ARBA00047899"/>
    </source>
</evidence>
<evidence type="ECO:0000256" key="2">
    <source>
        <dbReference type="ARBA" id="ARBA00008536"/>
    </source>
</evidence>
<reference evidence="25" key="1">
    <citation type="journal article" date="2019" name="Curr. Biol.">
        <title>Genome Sequence of Striga asiatica Provides Insight into the Evolution of Plant Parasitism.</title>
        <authorList>
            <person name="Yoshida S."/>
            <person name="Kim S."/>
            <person name="Wafula E.K."/>
            <person name="Tanskanen J."/>
            <person name="Kim Y.M."/>
            <person name="Honaas L."/>
            <person name="Yang Z."/>
            <person name="Spallek T."/>
            <person name="Conn C.E."/>
            <person name="Ichihashi Y."/>
            <person name="Cheong K."/>
            <person name="Cui S."/>
            <person name="Der J.P."/>
            <person name="Gundlach H."/>
            <person name="Jiao Y."/>
            <person name="Hori C."/>
            <person name="Ishida J.K."/>
            <person name="Kasahara H."/>
            <person name="Kiba T."/>
            <person name="Kim M.S."/>
            <person name="Koo N."/>
            <person name="Laohavisit A."/>
            <person name="Lee Y.H."/>
            <person name="Lumba S."/>
            <person name="McCourt P."/>
            <person name="Mortimer J.C."/>
            <person name="Mutuku J.M."/>
            <person name="Nomura T."/>
            <person name="Sasaki-Sekimoto Y."/>
            <person name="Seto Y."/>
            <person name="Wang Y."/>
            <person name="Wakatake T."/>
            <person name="Sakakibara H."/>
            <person name="Demura T."/>
            <person name="Yamaguchi S."/>
            <person name="Yoneyama K."/>
            <person name="Manabe R.I."/>
            <person name="Nelson D.C."/>
            <person name="Schulman A.H."/>
            <person name="Timko M.P."/>
            <person name="dePamphilis C.W."/>
            <person name="Choi D."/>
            <person name="Shirasu K."/>
        </authorList>
    </citation>
    <scope>NUCLEOTIDE SEQUENCE [LARGE SCALE GENOMIC DNA]</scope>
    <source>
        <strain evidence="25">cv. UVA1</strain>
    </source>
</reference>
<evidence type="ECO:0000256" key="7">
    <source>
        <dbReference type="ARBA" id="ARBA00022679"/>
    </source>
</evidence>
<evidence type="ECO:0000256" key="11">
    <source>
        <dbReference type="ARBA" id="ARBA00022777"/>
    </source>
</evidence>
<dbReference type="FunFam" id="2.60.120.430:FF:000003">
    <property type="entry name" value="FERONIA receptor-like kinase"/>
    <property type="match status" value="1"/>
</dbReference>
<dbReference type="SMART" id="SM00220">
    <property type="entry name" value="S_TKc"/>
    <property type="match status" value="2"/>
</dbReference>
<dbReference type="PROSITE" id="PS00108">
    <property type="entry name" value="PROTEIN_KINASE_ST"/>
    <property type="match status" value="2"/>
</dbReference>
<dbReference type="Proteomes" id="UP000325081">
    <property type="component" value="Unassembled WGS sequence"/>
</dbReference>
<keyword evidence="16 24" id="KW-0675">Receptor</keyword>
<evidence type="ECO:0000256" key="21">
    <source>
        <dbReference type="SAM" id="MobiDB-lite"/>
    </source>
</evidence>
<evidence type="ECO:0000256" key="4">
    <source>
        <dbReference type="ARBA" id="ARBA00012513"/>
    </source>
</evidence>
<keyword evidence="10 20" id="KW-0547">Nucleotide-binding</keyword>
<dbReference type="PROSITE" id="PS00107">
    <property type="entry name" value="PROTEIN_KINASE_ATP"/>
    <property type="match status" value="1"/>
</dbReference>
<evidence type="ECO:0000256" key="1">
    <source>
        <dbReference type="ARBA" id="ARBA00004251"/>
    </source>
</evidence>
<evidence type="ECO:0000256" key="13">
    <source>
        <dbReference type="ARBA" id="ARBA00022989"/>
    </source>
</evidence>
<evidence type="ECO:0000256" key="16">
    <source>
        <dbReference type="ARBA" id="ARBA00023170"/>
    </source>
</evidence>
<comment type="caution">
    <text evidence="24">The sequence shown here is derived from an EMBL/GenBank/DDBJ whole genome shotgun (WGS) entry which is preliminary data.</text>
</comment>
<evidence type="ECO:0000256" key="19">
    <source>
        <dbReference type="ARBA" id="ARBA00048679"/>
    </source>
</evidence>
<feature type="region of interest" description="Disordered" evidence="21">
    <location>
        <begin position="752"/>
        <end position="776"/>
    </location>
</feature>
<feature type="chain" id="PRO_5022669500" description="non-specific serine/threonine protein kinase" evidence="22">
    <location>
        <begin position="24"/>
        <end position="1474"/>
    </location>
</feature>
<evidence type="ECO:0000259" key="23">
    <source>
        <dbReference type="PROSITE" id="PS50011"/>
    </source>
</evidence>
<dbReference type="InterPro" id="IPR000719">
    <property type="entry name" value="Prot_kinase_dom"/>
</dbReference>
<dbReference type="Gene3D" id="3.30.200.20">
    <property type="entry name" value="Phosphorylase Kinase, domain 1"/>
    <property type="match status" value="3"/>
</dbReference>
<proteinExistence type="inferred from homology"/>
<evidence type="ECO:0000256" key="10">
    <source>
        <dbReference type="ARBA" id="ARBA00022741"/>
    </source>
</evidence>
<dbReference type="SUPFAM" id="SSF56112">
    <property type="entry name" value="Protein kinase-like (PK-like)"/>
    <property type="match status" value="3"/>
</dbReference>
<protein>
    <recommendedName>
        <fullName evidence="4">non-specific serine/threonine protein kinase</fullName>
        <ecNumber evidence="4">2.7.11.1</ecNumber>
    </recommendedName>
</protein>
<dbReference type="EMBL" id="BKCP01008515">
    <property type="protein sequence ID" value="GER49297.1"/>
    <property type="molecule type" value="Genomic_DNA"/>
</dbReference>
<feature type="domain" description="Protein kinase" evidence="23">
    <location>
        <begin position="1184"/>
        <end position="1462"/>
    </location>
</feature>
<keyword evidence="8" id="KW-0812">Transmembrane</keyword>
<evidence type="ECO:0000256" key="3">
    <source>
        <dbReference type="ARBA" id="ARBA00010217"/>
    </source>
</evidence>
<dbReference type="FunFam" id="1.10.510.10:FF:000240">
    <property type="entry name" value="Lectin-domain containing receptor kinase A4.3"/>
    <property type="match status" value="1"/>
</dbReference>
<gene>
    <name evidence="24" type="ORF">STAS_26520</name>
</gene>
<dbReference type="PROSITE" id="PS50011">
    <property type="entry name" value="PROTEIN_KINASE_DOM"/>
    <property type="match status" value="3"/>
</dbReference>
<keyword evidence="12 20" id="KW-0067">ATP-binding</keyword>
<evidence type="ECO:0000256" key="8">
    <source>
        <dbReference type="ARBA" id="ARBA00022692"/>
    </source>
</evidence>
<evidence type="ECO:0000256" key="9">
    <source>
        <dbReference type="ARBA" id="ARBA00022729"/>
    </source>
</evidence>
<accession>A0A5A7QY07</accession>
<evidence type="ECO:0000256" key="15">
    <source>
        <dbReference type="ARBA" id="ARBA00023157"/>
    </source>
</evidence>
<feature type="binding site" evidence="20">
    <location>
        <position position="489"/>
    </location>
    <ligand>
        <name>ATP</name>
        <dbReference type="ChEBI" id="CHEBI:30616"/>
    </ligand>
</feature>
<dbReference type="InterPro" id="IPR008271">
    <property type="entry name" value="Ser/Thr_kinase_AS"/>
</dbReference>
<dbReference type="EC" id="2.7.11.1" evidence="4"/>
<evidence type="ECO:0000256" key="6">
    <source>
        <dbReference type="ARBA" id="ARBA00022527"/>
    </source>
</evidence>
<keyword evidence="17" id="KW-0325">Glycoprotein</keyword>
<dbReference type="Pfam" id="PF00069">
    <property type="entry name" value="Pkinase"/>
    <property type="match status" value="2"/>
</dbReference>
<dbReference type="CDD" id="cd14066">
    <property type="entry name" value="STKc_IRAK"/>
    <property type="match status" value="1"/>
</dbReference>
<dbReference type="InterPro" id="IPR011009">
    <property type="entry name" value="Kinase-like_dom_sf"/>
</dbReference>
<evidence type="ECO:0000256" key="20">
    <source>
        <dbReference type="PROSITE-ProRule" id="PRU10141"/>
    </source>
</evidence>
<evidence type="ECO:0000256" key="22">
    <source>
        <dbReference type="SAM" id="SignalP"/>
    </source>
</evidence>
<evidence type="ECO:0000256" key="14">
    <source>
        <dbReference type="ARBA" id="ARBA00023136"/>
    </source>
</evidence>
<evidence type="ECO:0000313" key="25">
    <source>
        <dbReference type="Proteomes" id="UP000325081"/>
    </source>
</evidence>
<keyword evidence="25" id="KW-1185">Reference proteome</keyword>
<dbReference type="Gene3D" id="1.10.510.10">
    <property type="entry name" value="Transferase(Phosphotransferase) domain 1"/>
    <property type="match status" value="3"/>
</dbReference>
<comment type="subcellular location">
    <subcellularLocation>
        <location evidence="1">Cell membrane</location>
        <topology evidence="1">Single-pass type I membrane protein</topology>
    </subcellularLocation>
</comment>
<keyword evidence="5" id="KW-1003">Cell membrane</keyword>
<keyword evidence="14" id="KW-0472">Membrane</keyword>
<feature type="domain" description="Protein kinase" evidence="23">
    <location>
        <begin position="460"/>
        <end position="738"/>
    </location>
</feature>
<dbReference type="PANTHER" id="PTHR27006">
    <property type="entry name" value="PROMASTIGOTE SURFACE ANTIGEN PROTEIN PSA"/>
    <property type="match status" value="1"/>
</dbReference>
<dbReference type="GO" id="GO:0004674">
    <property type="term" value="F:protein serine/threonine kinase activity"/>
    <property type="evidence" value="ECO:0007669"/>
    <property type="project" value="UniProtKB-KW"/>
</dbReference>
<dbReference type="GO" id="GO:0005524">
    <property type="term" value="F:ATP binding"/>
    <property type="evidence" value="ECO:0007669"/>
    <property type="project" value="UniProtKB-UniRule"/>
</dbReference>
<dbReference type="OrthoDB" id="1720310at2759"/>
<dbReference type="InterPro" id="IPR017441">
    <property type="entry name" value="Protein_kinase_ATP_BS"/>
</dbReference>
<dbReference type="PANTHER" id="PTHR27006:SF634">
    <property type="entry name" value="RECEPTOR-LIKE SERINE_THREONINE-PROTEIN KINASE"/>
    <property type="match status" value="1"/>
</dbReference>
<keyword evidence="11 24" id="KW-0418">Kinase</keyword>
<keyword evidence="13" id="KW-1133">Transmembrane helix</keyword>
<feature type="compositionally biased region" description="Polar residues" evidence="21">
    <location>
        <begin position="752"/>
        <end position="761"/>
    </location>
</feature>
<keyword evidence="7" id="KW-0808">Transferase</keyword>
<feature type="signal peptide" evidence="22">
    <location>
        <begin position="1"/>
        <end position="23"/>
    </location>
</feature>
<evidence type="ECO:0000256" key="5">
    <source>
        <dbReference type="ARBA" id="ARBA00022475"/>
    </source>
</evidence>
<feature type="domain" description="Protein kinase" evidence="23">
    <location>
        <begin position="865"/>
        <end position="1139"/>
    </location>
</feature>
<dbReference type="GO" id="GO:0005886">
    <property type="term" value="C:plasma membrane"/>
    <property type="evidence" value="ECO:0007669"/>
    <property type="project" value="UniProtKB-SubCell"/>
</dbReference>
<dbReference type="FunFam" id="1.10.510.10:FF:000060">
    <property type="entry name" value="G-type lectin S-receptor-like serine/threonine-protein kinase"/>
    <property type="match status" value="1"/>
</dbReference>
<evidence type="ECO:0000256" key="12">
    <source>
        <dbReference type="ARBA" id="ARBA00022840"/>
    </source>
</evidence>
<sequence length="1474" mass="165311">MSSYRVSIALLFLCLLNASTTDSSDPTHSTAEFSVNCGSLGTFAARNGREWIGDVMKPKPTSLLQIQGSSTTSTVNTKLISADPIPHKTARISHNRFSYIFHVKPGQKIIRLHFNPSPYKGFKGFKDLFTVEAGPFTLLDNFSAALTADALGVSSFSKEFCLNIQENEQLHITFSPENIQSLDTYAFINGIEIIAVPASVSYFGGGGFVIQEVGQNSLVGVDQHTALEIVHRQKIKHSPVQTSGDFDETFPIWRFPEADKAKATWRIPVDVGFKYMIRLHLSEMGLRFIMAGDVIFEVLINEMIALTNTDMVEERDENYTSSYYRDCLVMVRGNKNEGRRDLSISLDSHDDLIDGYGLLVGFEIFKLSNPDYSLASPNPLPPANCSSSKTIRNLFLALCHRNLISTVAISMISLACIIVHKSREYSETSCTKEENKPSDRAERLCRRFSLTELQLATRNFSDALLIGRGGFGKVYKGLIDRGQTTVAVKRLKSNSMQGAREFLMEIETLSELRHVNLVSLIGYCNEYGEMILVYDYMAGGTLADHLDKLKSVSNDCISLNWKQCLNICIGAGRGLDYLHTGHGVIHRDVKSSNILLDEKFAAKVSDFGLAKHEDKSKLQSHVSTRVEGTNGYLDPHYLHTHKLTRKTDTYAFGVVLFEVLCGRPAVDLSLVEDEHILTIWARDKISKGEIGQILASSLREEISPASLETFVGIAERCLRDDPKSRPTMSQVVLQLEFALEQQDDKQTLVLNETKSASNDNSPGKDGIGDSGNNERPAMASINMQYLTPLMEEQTSSQVANAGSRSVRKYERKDMTRKPRLWPWDAFWNRGKPSKKNDSLSEIWEESNIRCTNYDWDTIAAATHQFSAYHSIGQDGFGSDYKGVLPTGQEIAVKRLSPSLGRCPIEFKNEIHLLPNLQHRNIIKLLGYSMHMEEKLLVYEFASNTSLDAFIGDREHGHLFWEERFKIIVGIARGLVYLHQDSGLRVIHRDLKLRNILLDAEMNPKICGFALARTLAENHSELETQIAGTIGYIPPECVQHGKFSVKSDVYSVGVLILEIVSGRGRINASYSDPMPLYVYARKLWDEGKACDLVDESLEGAFLEEEAMRCIQVGLLCTQTEPNLRPQMANVLKMLEGNELLLDPRDPQPQALHGPLKDNIEGICDAIPNLTKFDWNTVATATNHFFVSNKVGEATTFGPLYKAVLPSGQLVTIKRLTPPFKQDLVELENEILLLPRIQHRNVIKLLGYCILGEEKLLVYDGVAESISTIIFGDEHGRQSLPWPVRFKIIIRIARAVADLHGDFSFSVISRNLNSKNILLDSCMNPILSNFYRFARSETGSSRPPIGTFGYNAPEYDMPWDFSVESMMCNFGIIVLEIVSGRRICTQDFRSTNSLHYAWSLRNSGKALDLVDEHIIRNGEFSEDEAVRCIHVGLLCTQNEPRHRPKVYSLLDMLAGKEDLSYEILVAAAHRNERYYS</sequence>
<name>A0A5A7QY07_STRAF</name>
<dbReference type="Gene3D" id="2.60.120.430">
    <property type="entry name" value="Galactose-binding lectin"/>
    <property type="match status" value="2"/>
</dbReference>
<keyword evidence="15" id="KW-1015">Disulfide bond</keyword>
<evidence type="ECO:0000256" key="17">
    <source>
        <dbReference type="ARBA" id="ARBA00023180"/>
    </source>
</evidence>
<dbReference type="InterPro" id="IPR001245">
    <property type="entry name" value="Ser-Thr/Tyr_kinase_cat_dom"/>
</dbReference>
<comment type="catalytic activity">
    <reaction evidence="18">
        <text>L-threonyl-[protein] + ATP = O-phospho-L-threonyl-[protein] + ADP + H(+)</text>
        <dbReference type="Rhea" id="RHEA:46608"/>
        <dbReference type="Rhea" id="RHEA-COMP:11060"/>
        <dbReference type="Rhea" id="RHEA-COMP:11605"/>
        <dbReference type="ChEBI" id="CHEBI:15378"/>
        <dbReference type="ChEBI" id="CHEBI:30013"/>
        <dbReference type="ChEBI" id="CHEBI:30616"/>
        <dbReference type="ChEBI" id="CHEBI:61977"/>
        <dbReference type="ChEBI" id="CHEBI:456216"/>
        <dbReference type="EC" id="2.7.11.1"/>
    </reaction>
</comment>
<keyword evidence="6" id="KW-0723">Serine/threonine-protein kinase</keyword>